<organism evidence="1 2">
    <name type="scientific">Anopheles dirus</name>
    <dbReference type="NCBI Taxonomy" id="7168"/>
    <lineage>
        <taxon>Eukaryota</taxon>
        <taxon>Metazoa</taxon>
        <taxon>Ecdysozoa</taxon>
        <taxon>Arthropoda</taxon>
        <taxon>Hexapoda</taxon>
        <taxon>Insecta</taxon>
        <taxon>Pterygota</taxon>
        <taxon>Neoptera</taxon>
        <taxon>Endopterygota</taxon>
        <taxon>Diptera</taxon>
        <taxon>Nematocera</taxon>
        <taxon>Culicoidea</taxon>
        <taxon>Culicidae</taxon>
        <taxon>Anophelinae</taxon>
        <taxon>Anopheles</taxon>
    </lineage>
</organism>
<reference evidence="1" key="2">
    <citation type="submission" date="2020-05" db="UniProtKB">
        <authorList>
            <consortium name="EnsemblMetazoa"/>
        </authorList>
    </citation>
    <scope>IDENTIFICATION</scope>
    <source>
        <strain evidence="1">WRAIR2</strain>
    </source>
</reference>
<reference evidence="2" key="1">
    <citation type="submission" date="2013-03" db="EMBL/GenBank/DDBJ databases">
        <title>The Genome Sequence of Anopheles dirus WRAIR2.</title>
        <authorList>
            <consortium name="The Broad Institute Genomics Platform"/>
            <person name="Neafsey D.E."/>
            <person name="Walton C."/>
            <person name="Walker B."/>
            <person name="Young S.K."/>
            <person name="Zeng Q."/>
            <person name="Gargeya S."/>
            <person name="Fitzgerald M."/>
            <person name="Haas B."/>
            <person name="Abouelleil A."/>
            <person name="Allen A.W."/>
            <person name="Alvarado L."/>
            <person name="Arachchi H.M."/>
            <person name="Berlin A.M."/>
            <person name="Chapman S.B."/>
            <person name="Gainer-Dewar J."/>
            <person name="Goldberg J."/>
            <person name="Griggs A."/>
            <person name="Gujja S."/>
            <person name="Hansen M."/>
            <person name="Howarth C."/>
            <person name="Imamovic A."/>
            <person name="Ireland A."/>
            <person name="Larimer J."/>
            <person name="McCowan C."/>
            <person name="Murphy C."/>
            <person name="Pearson M."/>
            <person name="Poon T.W."/>
            <person name="Priest M."/>
            <person name="Roberts A."/>
            <person name="Saif S."/>
            <person name="Shea T."/>
            <person name="Sisk P."/>
            <person name="Sykes S."/>
            <person name="Wortman J."/>
            <person name="Nusbaum C."/>
            <person name="Birren B."/>
        </authorList>
    </citation>
    <scope>NUCLEOTIDE SEQUENCE [LARGE SCALE GENOMIC DNA]</scope>
    <source>
        <strain evidence="2">WRAIR2</strain>
    </source>
</reference>
<name>A0A182NYJ3_9DIPT</name>
<dbReference type="VEuPathDB" id="VectorBase:ADIR014892"/>
<evidence type="ECO:0000313" key="2">
    <source>
        <dbReference type="Proteomes" id="UP000075884"/>
    </source>
</evidence>
<sequence>MKRKSSSWLANSTTDYE</sequence>
<keyword evidence="2" id="KW-1185">Reference proteome</keyword>
<dbReference type="AlphaFoldDB" id="A0A182NYJ3"/>
<protein>
    <submittedName>
        <fullName evidence="1">Uncharacterized protein</fullName>
    </submittedName>
</protein>
<dbReference type="Proteomes" id="UP000075884">
    <property type="component" value="Unassembled WGS sequence"/>
</dbReference>
<evidence type="ECO:0000313" key="1">
    <source>
        <dbReference type="EnsemblMetazoa" id="ADIR014892-PA"/>
    </source>
</evidence>
<dbReference type="EnsemblMetazoa" id="ADIR014892-RA">
    <property type="protein sequence ID" value="ADIR014892-PA"/>
    <property type="gene ID" value="ADIR014892"/>
</dbReference>
<accession>A0A182NYJ3</accession>
<proteinExistence type="predicted"/>